<keyword evidence="1" id="KW-0812">Transmembrane</keyword>
<evidence type="ECO:0000256" key="1">
    <source>
        <dbReference type="SAM" id="Phobius"/>
    </source>
</evidence>
<gene>
    <name evidence="2" type="ORF">HHL10_29410</name>
</gene>
<feature type="transmembrane region" description="Helical" evidence="1">
    <location>
        <begin position="33"/>
        <end position="54"/>
    </location>
</feature>
<proteinExistence type="predicted"/>
<feature type="transmembrane region" description="Helical" evidence="1">
    <location>
        <begin position="9"/>
        <end position="27"/>
    </location>
</feature>
<reference evidence="2 3" key="1">
    <citation type="submission" date="2020-04" db="EMBL/GenBank/DDBJ databases">
        <title>Azohydromonas sp. isolated from soil.</title>
        <authorList>
            <person name="Dahal R.H."/>
        </authorList>
    </citation>
    <scope>NUCLEOTIDE SEQUENCE [LARGE SCALE GENOMIC DNA]</scope>
    <source>
        <strain evidence="2 3">G-1-1-14</strain>
    </source>
</reference>
<evidence type="ECO:0000313" key="2">
    <source>
        <dbReference type="EMBL" id="NML19093.1"/>
    </source>
</evidence>
<dbReference type="Proteomes" id="UP000574067">
    <property type="component" value="Unassembled WGS sequence"/>
</dbReference>
<dbReference type="EMBL" id="JABBFW010000056">
    <property type="protein sequence ID" value="NML19093.1"/>
    <property type="molecule type" value="Genomic_DNA"/>
</dbReference>
<organism evidence="2 3">
    <name type="scientific">Azohydromonas caseinilytica</name>
    <dbReference type="NCBI Taxonomy" id="2728836"/>
    <lineage>
        <taxon>Bacteria</taxon>
        <taxon>Pseudomonadati</taxon>
        <taxon>Pseudomonadota</taxon>
        <taxon>Betaproteobacteria</taxon>
        <taxon>Burkholderiales</taxon>
        <taxon>Sphaerotilaceae</taxon>
        <taxon>Azohydromonas</taxon>
    </lineage>
</organism>
<sequence>MDKIEQRHLGLSLFAGVMLALALGMATHWSMGLLLFLAWLAVHGLTWGFAGAIAKPDDRRKPE</sequence>
<evidence type="ECO:0000313" key="3">
    <source>
        <dbReference type="Proteomes" id="UP000574067"/>
    </source>
</evidence>
<accession>A0A848FLK0</accession>
<keyword evidence="1" id="KW-1133">Transmembrane helix</keyword>
<keyword evidence="3" id="KW-1185">Reference proteome</keyword>
<keyword evidence="1" id="KW-0472">Membrane</keyword>
<dbReference type="RefSeq" id="WP_169163985.1">
    <property type="nucleotide sequence ID" value="NZ_JABBFW010000056.1"/>
</dbReference>
<name>A0A848FLK0_9BURK</name>
<comment type="caution">
    <text evidence="2">The sequence shown here is derived from an EMBL/GenBank/DDBJ whole genome shotgun (WGS) entry which is preliminary data.</text>
</comment>
<protein>
    <submittedName>
        <fullName evidence="2">Uncharacterized protein</fullName>
    </submittedName>
</protein>
<dbReference type="AlphaFoldDB" id="A0A848FLK0"/>